<reference evidence="2 3" key="1">
    <citation type="journal article" date="2017" name="ISME J.">
        <title>Potential for microbial H2 and metal transformations associated with novel bacteria and archaea in deep terrestrial subsurface sediments.</title>
        <authorList>
            <person name="Hernsdorf A.W."/>
            <person name="Amano Y."/>
            <person name="Miyakawa K."/>
            <person name="Ise K."/>
            <person name="Suzuki Y."/>
            <person name="Anantharaman K."/>
            <person name="Probst A."/>
            <person name="Burstein D."/>
            <person name="Thomas B.C."/>
            <person name="Banfield J.F."/>
        </authorList>
    </citation>
    <scope>NUCLEOTIDE SEQUENCE [LARGE SCALE GENOMIC DNA]</scope>
    <source>
        <strain evidence="2">HGW-Wallbacteria-1</strain>
    </source>
</reference>
<evidence type="ECO:0000313" key="2">
    <source>
        <dbReference type="EMBL" id="PKK90769.1"/>
    </source>
</evidence>
<comment type="caution">
    <text evidence="2">The sequence shown here is derived from an EMBL/GenBank/DDBJ whole genome shotgun (WGS) entry which is preliminary data.</text>
</comment>
<keyword evidence="1" id="KW-1133">Transmembrane helix</keyword>
<evidence type="ECO:0000256" key="1">
    <source>
        <dbReference type="SAM" id="Phobius"/>
    </source>
</evidence>
<evidence type="ECO:0000313" key="3">
    <source>
        <dbReference type="Proteomes" id="UP000233256"/>
    </source>
</evidence>
<feature type="transmembrane region" description="Helical" evidence="1">
    <location>
        <begin position="74"/>
        <end position="94"/>
    </location>
</feature>
<keyword evidence="1" id="KW-0812">Transmembrane</keyword>
<feature type="transmembrane region" description="Helical" evidence="1">
    <location>
        <begin position="7"/>
        <end position="27"/>
    </location>
</feature>
<gene>
    <name evidence="2" type="ORF">CVV64_07785</name>
</gene>
<feature type="transmembrane region" description="Helical" evidence="1">
    <location>
        <begin position="33"/>
        <end position="54"/>
    </location>
</feature>
<dbReference type="AlphaFoldDB" id="A0A2N1PR06"/>
<sequence length="180" mass="19921">MNSILTFLIMIPVAAMISSWYMTISNISPASLIHLKTVSGWAGTITFALVHLIFTQRHPLREKADKKEKSQKIIILLSAAVTAALSLPSILVFIDNRIPPKSIGKIEGRIISTSENSADSADSPEHISNNGEAFLLIETRKYGKINFHATERLQSRGTDTILLNERNGHFGITRLISQQQ</sequence>
<accession>A0A2N1PR06</accession>
<protein>
    <submittedName>
        <fullName evidence="2">Uncharacterized protein</fullName>
    </submittedName>
</protein>
<dbReference type="EMBL" id="PGXC01000004">
    <property type="protein sequence ID" value="PKK90769.1"/>
    <property type="molecule type" value="Genomic_DNA"/>
</dbReference>
<proteinExistence type="predicted"/>
<organism evidence="2 3">
    <name type="scientific">Candidatus Wallbacteria bacterium HGW-Wallbacteria-1</name>
    <dbReference type="NCBI Taxonomy" id="2013854"/>
    <lineage>
        <taxon>Bacteria</taxon>
        <taxon>Candidatus Walliibacteriota</taxon>
    </lineage>
</organism>
<dbReference type="Proteomes" id="UP000233256">
    <property type="component" value="Unassembled WGS sequence"/>
</dbReference>
<name>A0A2N1PR06_9BACT</name>
<keyword evidence="1" id="KW-0472">Membrane</keyword>